<evidence type="ECO:0000313" key="3">
    <source>
        <dbReference type="Proteomes" id="UP001274896"/>
    </source>
</evidence>
<sequence>AFHCLSAFFLDPKSKDKVMKDKLKSKVLYSLLTGFIWLFFFFIDGRYVACACSHWGGEHTETGALKWCKPKGNETEVLKHQQETLRCDTISQFVAFGTALETVLITGMLY</sequence>
<dbReference type="AlphaFoldDB" id="A0AAE0PVP4"/>
<gene>
    <name evidence="2" type="ORF">QTP70_015370</name>
</gene>
<keyword evidence="1" id="KW-0812">Transmembrane</keyword>
<keyword evidence="1" id="KW-0472">Membrane</keyword>
<evidence type="ECO:0000256" key="1">
    <source>
        <dbReference type="SAM" id="Phobius"/>
    </source>
</evidence>
<keyword evidence="3" id="KW-1185">Reference proteome</keyword>
<reference evidence="2" key="1">
    <citation type="submission" date="2023-06" db="EMBL/GenBank/DDBJ databases">
        <title>Male Hemibagrus guttatus genome.</title>
        <authorList>
            <person name="Bian C."/>
        </authorList>
    </citation>
    <scope>NUCLEOTIDE SEQUENCE</scope>
    <source>
        <strain evidence="2">Male_cb2023</strain>
        <tissue evidence="2">Muscle</tissue>
    </source>
</reference>
<protein>
    <submittedName>
        <fullName evidence="2">Uncharacterized protein</fullName>
    </submittedName>
</protein>
<feature type="transmembrane region" description="Helical" evidence="1">
    <location>
        <begin position="27"/>
        <end position="43"/>
    </location>
</feature>
<organism evidence="2 3">
    <name type="scientific">Hemibagrus guttatus</name>
    <dbReference type="NCBI Taxonomy" id="175788"/>
    <lineage>
        <taxon>Eukaryota</taxon>
        <taxon>Metazoa</taxon>
        <taxon>Chordata</taxon>
        <taxon>Craniata</taxon>
        <taxon>Vertebrata</taxon>
        <taxon>Euteleostomi</taxon>
        <taxon>Actinopterygii</taxon>
        <taxon>Neopterygii</taxon>
        <taxon>Teleostei</taxon>
        <taxon>Ostariophysi</taxon>
        <taxon>Siluriformes</taxon>
        <taxon>Bagridae</taxon>
        <taxon>Hemibagrus</taxon>
    </lineage>
</organism>
<keyword evidence="1" id="KW-1133">Transmembrane helix</keyword>
<proteinExistence type="predicted"/>
<comment type="caution">
    <text evidence="2">The sequence shown here is derived from an EMBL/GenBank/DDBJ whole genome shotgun (WGS) entry which is preliminary data.</text>
</comment>
<dbReference type="Proteomes" id="UP001274896">
    <property type="component" value="Unassembled WGS sequence"/>
</dbReference>
<name>A0AAE0PVP4_9TELE</name>
<accession>A0AAE0PVP4</accession>
<feature type="non-terminal residue" evidence="2">
    <location>
        <position position="1"/>
    </location>
</feature>
<dbReference type="EMBL" id="JAUCMX010000027">
    <property type="protein sequence ID" value="KAK3508957.1"/>
    <property type="molecule type" value="Genomic_DNA"/>
</dbReference>
<evidence type="ECO:0000313" key="2">
    <source>
        <dbReference type="EMBL" id="KAK3508957.1"/>
    </source>
</evidence>